<dbReference type="EMBL" id="ML994633">
    <property type="protein sequence ID" value="KAF2185431.1"/>
    <property type="molecule type" value="Genomic_DNA"/>
</dbReference>
<reference evidence="1" key="1">
    <citation type="journal article" date="2020" name="Stud. Mycol.">
        <title>101 Dothideomycetes genomes: a test case for predicting lifestyles and emergence of pathogens.</title>
        <authorList>
            <person name="Haridas S."/>
            <person name="Albert R."/>
            <person name="Binder M."/>
            <person name="Bloem J."/>
            <person name="Labutti K."/>
            <person name="Salamov A."/>
            <person name="Andreopoulos B."/>
            <person name="Baker S."/>
            <person name="Barry K."/>
            <person name="Bills G."/>
            <person name="Bluhm B."/>
            <person name="Cannon C."/>
            <person name="Castanera R."/>
            <person name="Culley D."/>
            <person name="Daum C."/>
            <person name="Ezra D."/>
            <person name="Gonzalez J."/>
            <person name="Henrissat B."/>
            <person name="Kuo A."/>
            <person name="Liang C."/>
            <person name="Lipzen A."/>
            <person name="Lutzoni F."/>
            <person name="Magnuson J."/>
            <person name="Mondo S."/>
            <person name="Nolan M."/>
            <person name="Ohm R."/>
            <person name="Pangilinan J."/>
            <person name="Park H.-J."/>
            <person name="Ramirez L."/>
            <person name="Alfaro M."/>
            <person name="Sun H."/>
            <person name="Tritt A."/>
            <person name="Yoshinaga Y."/>
            <person name="Zwiers L.-H."/>
            <person name="Turgeon B."/>
            <person name="Goodwin S."/>
            <person name="Spatafora J."/>
            <person name="Crous P."/>
            <person name="Grigoriev I."/>
        </authorList>
    </citation>
    <scope>NUCLEOTIDE SEQUENCE</scope>
    <source>
        <strain evidence="1">CBS 207.26</strain>
    </source>
</reference>
<dbReference type="OrthoDB" id="3787733at2759"/>
<dbReference type="AlphaFoldDB" id="A0A6A6E0G7"/>
<organism evidence="1 2">
    <name type="scientific">Zopfia rhizophila CBS 207.26</name>
    <dbReference type="NCBI Taxonomy" id="1314779"/>
    <lineage>
        <taxon>Eukaryota</taxon>
        <taxon>Fungi</taxon>
        <taxon>Dikarya</taxon>
        <taxon>Ascomycota</taxon>
        <taxon>Pezizomycotina</taxon>
        <taxon>Dothideomycetes</taxon>
        <taxon>Dothideomycetes incertae sedis</taxon>
        <taxon>Zopfiaceae</taxon>
        <taxon>Zopfia</taxon>
    </lineage>
</organism>
<accession>A0A6A6E0G7</accession>
<name>A0A6A6E0G7_9PEZI</name>
<evidence type="ECO:0000313" key="1">
    <source>
        <dbReference type="EMBL" id="KAF2185431.1"/>
    </source>
</evidence>
<evidence type="ECO:0000313" key="2">
    <source>
        <dbReference type="Proteomes" id="UP000800200"/>
    </source>
</evidence>
<sequence>MADYEIQLSNRSGQTTQYDIIASPPMGAVVGSTPFSVVLLESPKVANNGVATFQMKGTLWGVCGTSPGVPLADGGNVRATEAKAFDKMQGETLIIDMQGDQPAFENNVGAGSGVGNQIQTTTFPFDPNFNAFCGVGRQTPDSLITPTAIWLMRPSMMYQVVQQPIFYLFPGNIVPGTIVDFSTATAVSAKIDFTNSSTNICQVIHNADGTFTVTIMEDVRGGESTS</sequence>
<dbReference type="Proteomes" id="UP000800200">
    <property type="component" value="Unassembled WGS sequence"/>
</dbReference>
<gene>
    <name evidence="1" type="ORF">K469DRAFT_687791</name>
</gene>
<proteinExistence type="predicted"/>
<protein>
    <submittedName>
        <fullName evidence="1">Uncharacterized protein</fullName>
    </submittedName>
</protein>
<keyword evidence="2" id="KW-1185">Reference proteome</keyword>